<dbReference type="PROSITE" id="PS51186">
    <property type="entry name" value="GNAT"/>
    <property type="match status" value="1"/>
</dbReference>
<reference evidence="6" key="1">
    <citation type="submission" date="2016-10" db="EMBL/GenBank/DDBJ databases">
        <authorList>
            <person name="Varghese N."/>
            <person name="Submissions S."/>
        </authorList>
    </citation>
    <scope>NUCLEOTIDE SEQUENCE [LARGE SCALE GENOMIC DNA]</scope>
    <source>
        <strain evidence="6">DSM 22329</strain>
    </source>
</reference>
<dbReference type="Pfam" id="PF13302">
    <property type="entry name" value="Acetyltransf_3"/>
    <property type="match status" value="1"/>
</dbReference>
<dbReference type="STRING" id="443156.SAMN04489867_0001"/>
<evidence type="ECO:0000259" key="3">
    <source>
        <dbReference type="PROSITE" id="PS51186"/>
    </source>
</evidence>
<feature type="non-terminal residue" evidence="5">
    <location>
        <position position="607"/>
    </location>
</feature>
<dbReference type="Gene3D" id="3.40.630.30">
    <property type="match status" value="1"/>
</dbReference>
<evidence type="ECO:0000256" key="1">
    <source>
        <dbReference type="ARBA" id="ARBA00001917"/>
    </source>
</evidence>
<keyword evidence="6" id="KW-1185">Reference proteome</keyword>
<dbReference type="InterPro" id="IPR000182">
    <property type="entry name" value="GNAT_dom"/>
</dbReference>
<dbReference type="InterPro" id="IPR016181">
    <property type="entry name" value="Acyl_CoA_acyltransferase"/>
</dbReference>
<evidence type="ECO:0000259" key="4">
    <source>
        <dbReference type="PROSITE" id="PS51349"/>
    </source>
</evidence>
<evidence type="ECO:0000256" key="2">
    <source>
        <dbReference type="ARBA" id="ARBA00023002"/>
    </source>
</evidence>
<gene>
    <name evidence="5" type="ORF">SAMN04489867_0001</name>
</gene>
<dbReference type="AlphaFoldDB" id="A0A1H0KG49"/>
<sequence length="607" mass="64397">MQEEPQAPGPAHAGPGRTRQSLVYRAGVLGSRPTVPTDFAELERRAQAEMSPRAWAYVAGAAGEGTTARANRVAFERHRIVPRMLPGRVSRDLSVELLGRRLPAPVLLAPVGAAGLVRRDSDTAIGAAAAELGLPYILSNQGCSPMEDVAAAMASGPRWFQLYWSTDEPLVDSLLARAEASGAEAVVVTLDTTMLGWRPQDLNLGSLPFSQGIGIAQYTSDPRFQEIVAERVAAKAAGNGGSDDVKVTLGALRSLLSISREHPGDLRTNLRSPVPRAAVETFLDIYSNPGLTWDRLATLRDRTSLPFLVKGVLHPDDAARAVEIGASGIVVSNHGGRQVDGAIASLDALPAVRSAVGPDLPVVLDSGVRTGSDVVKALALGADAVAIGRPYVYGLALAGRDGVRDVLANIVAELDLTMACPASARWPSSVRSCWRRHRDGPAGSDHRPAGAAPAVGDESDLLVELDGDPAVMAHLTGRATPAEEAIEVWLPQRTDPAHDALGLGYWSAYEGDEFVGWLCLTPTADGEAELGYRLRQRAWGRGLASEGAARLVQHGFETVRLQRIWAETMAVNARSRAVLERIGLRHARTRCASGPTPCPAPSSARWS</sequence>
<dbReference type="InterPro" id="IPR037396">
    <property type="entry name" value="FMN_HAD"/>
</dbReference>
<evidence type="ECO:0000313" key="6">
    <source>
        <dbReference type="Proteomes" id="UP000199077"/>
    </source>
</evidence>
<dbReference type="Pfam" id="PF01070">
    <property type="entry name" value="FMN_dh"/>
    <property type="match status" value="1"/>
</dbReference>
<keyword evidence="2" id="KW-0560">Oxidoreductase</keyword>
<dbReference type="PROSITE" id="PS00557">
    <property type="entry name" value="FMN_HYDROXY_ACID_DH_1"/>
    <property type="match status" value="1"/>
</dbReference>
<protein>
    <submittedName>
        <fullName evidence="5">FMN-dependent dehydrogenase, includes L-lactate dehydrogenase and type II isopentenyl diphosphate isomerase</fullName>
    </submittedName>
</protein>
<dbReference type="Proteomes" id="UP000199077">
    <property type="component" value="Chromosome I"/>
</dbReference>
<dbReference type="PANTHER" id="PTHR10578">
    <property type="entry name" value="S -2-HYDROXY-ACID OXIDASE-RELATED"/>
    <property type="match status" value="1"/>
</dbReference>
<feature type="domain" description="N-acetyltransferase" evidence="3">
    <location>
        <begin position="460"/>
        <end position="607"/>
    </location>
</feature>
<dbReference type="GO" id="GO:0016747">
    <property type="term" value="F:acyltransferase activity, transferring groups other than amino-acyl groups"/>
    <property type="evidence" value="ECO:0007669"/>
    <property type="project" value="InterPro"/>
</dbReference>
<dbReference type="InterPro" id="IPR000262">
    <property type="entry name" value="FMN-dep_DH"/>
</dbReference>
<dbReference type="InterPro" id="IPR013785">
    <property type="entry name" value="Aldolase_TIM"/>
</dbReference>
<name>A0A1H0KG49_9MICO</name>
<dbReference type="InterPro" id="IPR008259">
    <property type="entry name" value="FMN_hydac_DH_AS"/>
</dbReference>
<dbReference type="SUPFAM" id="SSF51395">
    <property type="entry name" value="FMN-linked oxidoreductases"/>
    <property type="match status" value="1"/>
</dbReference>
<feature type="domain" description="FMN hydroxy acid dehydrogenase" evidence="4">
    <location>
        <begin position="31"/>
        <end position="439"/>
    </location>
</feature>
<keyword evidence="5" id="KW-0413">Isomerase</keyword>
<dbReference type="GO" id="GO:0016853">
    <property type="term" value="F:isomerase activity"/>
    <property type="evidence" value="ECO:0007669"/>
    <property type="project" value="UniProtKB-KW"/>
</dbReference>
<proteinExistence type="predicted"/>
<dbReference type="EMBL" id="LT629711">
    <property type="protein sequence ID" value="SDO54899.1"/>
    <property type="molecule type" value="Genomic_DNA"/>
</dbReference>
<comment type="cofactor">
    <cofactor evidence="1">
        <name>FMN</name>
        <dbReference type="ChEBI" id="CHEBI:58210"/>
    </cofactor>
</comment>
<dbReference type="PROSITE" id="PS51349">
    <property type="entry name" value="FMN_HYDROXY_ACID_DH_2"/>
    <property type="match status" value="1"/>
</dbReference>
<dbReference type="GO" id="GO:0016491">
    <property type="term" value="F:oxidoreductase activity"/>
    <property type="evidence" value="ECO:0007669"/>
    <property type="project" value="UniProtKB-KW"/>
</dbReference>
<accession>A0A1H0KG49</accession>
<organism evidence="5 6">
    <name type="scientific">Pedococcus dokdonensis</name>
    <dbReference type="NCBI Taxonomy" id="443156"/>
    <lineage>
        <taxon>Bacteria</taxon>
        <taxon>Bacillati</taxon>
        <taxon>Actinomycetota</taxon>
        <taxon>Actinomycetes</taxon>
        <taxon>Micrococcales</taxon>
        <taxon>Intrasporangiaceae</taxon>
        <taxon>Pedococcus</taxon>
    </lineage>
</organism>
<dbReference type="SUPFAM" id="SSF55729">
    <property type="entry name" value="Acyl-CoA N-acyltransferases (Nat)"/>
    <property type="match status" value="1"/>
</dbReference>
<evidence type="ECO:0000313" key="5">
    <source>
        <dbReference type="EMBL" id="SDO54899.1"/>
    </source>
</evidence>
<dbReference type="PANTHER" id="PTHR10578:SF143">
    <property type="entry name" value="FMN-DEPENDENT ALPHA-HYDROXY ACID DEHYDROGENASE PB1A11.03"/>
    <property type="match status" value="1"/>
</dbReference>
<dbReference type="Gene3D" id="3.20.20.70">
    <property type="entry name" value="Aldolase class I"/>
    <property type="match status" value="1"/>
</dbReference>